<dbReference type="AlphaFoldDB" id="A0A9Q4FMR2"/>
<protein>
    <submittedName>
        <fullName evidence="1">Uncharacterized protein</fullName>
    </submittedName>
</protein>
<reference evidence="1" key="1">
    <citation type="submission" date="2022-01" db="EMBL/GenBank/DDBJ databases">
        <title>Collection of gut derived symbiotic bacterial strains cultured from healthy donors.</title>
        <authorList>
            <person name="Lin H."/>
            <person name="Kohout C."/>
            <person name="Waligurski E."/>
            <person name="Pamer E.G."/>
        </authorList>
    </citation>
    <scope>NUCLEOTIDE SEQUENCE</scope>
    <source>
        <strain evidence="1">MSK.14.39</strain>
    </source>
</reference>
<name>A0A9Q4FMR2_9FIRM</name>
<proteinExistence type="predicted"/>
<dbReference type="EMBL" id="JAKNID010000080">
    <property type="protein sequence ID" value="MCG4566019.1"/>
    <property type="molecule type" value="Genomic_DNA"/>
</dbReference>
<keyword evidence="2" id="KW-1185">Reference proteome</keyword>
<accession>A0A9Q4FMR2</accession>
<dbReference type="Proteomes" id="UP001108123">
    <property type="component" value="Unassembled WGS sequence"/>
</dbReference>
<evidence type="ECO:0000313" key="2">
    <source>
        <dbReference type="Proteomes" id="UP001108123"/>
    </source>
</evidence>
<evidence type="ECO:0000313" key="1">
    <source>
        <dbReference type="EMBL" id="MCG4566019.1"/>
    </source>
</evidence>
<gene>
    <name evidence="1" type="ORF">L0P62_11215</name>
</gene>
<organism evidence="1 2">
    <name type="scientific">Anaerosalibacter bizertensis</name>
    <dbReference type="NCBI Taxonomy" id="932217"/>
    <lineage>
        <taxon>Bacteria</taxon>
        <taxon>Bacillati</taxon>
        <taxon>Bacillota</taxon>
        <taxon>Tissierellia</taxon>
        <taxon>Tissierellales</taxon>
        <taxon>Sporanaerobacteraceae</taxon>
        <taxon>Anaerosalibacter</taxon>
    </lineage>
</organism>
<comment type="caution">
    <text evidence="1">The sequence shown here is derived from an EMBL/GenBank/DDBJ whole genome shotgun (WGS) entry which is preliminary data.</text>
</comment>
<sequence>MAQTRVIVLNEVKTDKPNGWQLCFQYCRYEYGDGSEENGYRFIWRRPNGNLQGARGQARIPSTVDILNLVGLAISEGWGHYLCPNSGFEISEK</sequence>
<dbReference type="RefSeq" id="WP_237915659.1">
    <property type="nucleotide sequence ID" value="NZ_JAKNID010000080.1"/>
</dbReference>